<reference evidence="3" key="1">
    <citation type="submission" date="2015-10" db="EMBL/GenBank/DDBJ databases">
        <authorList>
            <person name="Luecker S."/>
            <person name="Luecker S."/>
        </authorList>
    </citation>
    <scope>NUCLEOTIDE SEQUENCE [LARGE SCALE GENOMIC DNA]</scope>
</reference>
<organism evidence="2 3">
    <name type="scientific">Candidatus Nitrospira nitrificans</name>
    <dbReference type="NCBI Taxonomy" id="1742973"/>
    <lineage>
        <taxon>Bacteria</taxon>
        <taxon>Pseudomonadati</taxon>
        <taxon>Nitrospirota</taxon>
        <taxon>Nitrospiria</taxon>
        <taxon>Nitrospirales</taxon>
        <taxon>Nitrospiraceae</taxon>
        <taxon>Nitrospira</taxon>
    </lineage>
</organism>
<proteinExistence type="predicted"/>
<dbReference type="EMBL" id="CZPZ01000035">
    <property type="protein sequence ID" value="CUS39730.1"/>
    <property type="molecule type" value="Genomic_DNA"/>
</dbReference>
<accession>A0A0S4LXL4</accession>
<dbReference type="AlphaFoldDB" id="A0A0S4LXL4"/>
<name>A0A0S4LXL4_9BACT</name>
<sequence>MSEETKTFMIAGCKVTVHFGRSPKGHWTVEGSVSSGEQDHKRTTRFELDGATSRDAAESLALKKAGELIGNNVPAVKQEDPGTNAPTVPPGIQ</sequence>
<protein>
    <submittedName>
        <fullName evidence="2">Uncharacterized protein</fullName>
    </submittedName>
</protein>
<keyword evidence="3" id="KW-1185">Reference proteome</keyword>
<dbReference type="STRING" id="1742973.COMA2_80152"/>
<evidence type="ECO:0000313" key="2">
    <source>
        <dbReference type="EMBL" id="CUS39730.1"/>
    </source>
</evidence>
<dbReference type="RefSeq" id="WP_090902057.1">
    <property type="nucleotide sequence ID" value="NZ_CZPZ01000035.1"/>
</dbReference>
<feature type="region of interest" description="Disordered" evidence="1">
    <location>
        <begin position="72"/>
        <end position="93"/>
    </location>
</feature>
<evidence type="ECO:0000256" key="1">
    <source>
        <dbReference type="SAM" id="MobiDB-lite"/>
    </source>
</evidence>
<evidence type="ECO:0000313" key="3">
    <source>
        <dbReference type="Proteomes" id="UP000198736"/>
    </source>
</evidence>
<gene>
    <name evidence="2" type="ORF">COMA2_80152</name>
</gene>
<dbReference type="Proteomes" id="UP000198736">
    <property type="component" value="Unassembled WGS sequence"/>
</dbReference>